<dbReference type="EMBL" id="QJKJ01007887">
    <property type="protein sequence ID" value="RDX81590.1"/>
    <property type="molecule type" value="Genomic_DNA"/>
</dbReference>
<comment type="caution">
    <text evidence="1">The sequence shown here is derived from an EMBL/GenBank/DDBJ whole genome shotgun (WGS) entry which is preliminary data.</text>
</comment>
<evidence type="ECO:0000313" key="2">
    <source>
        <dbReference type="Proteomes" id="UP000257109"/>
    </source>
</evidence>
<name>A0A371FTV2_MUCPR</name>
<organism evidence="1 2">
    <name type="scientific">Mucuna pruriens</name>
    <name type="common">Velvet bean</name>
    <name type="synonym">Dolichos pruriens</name>
    <dbReference type="NCBI Taxonomy" id="157652"/>
    <lineage>
        <taxon>Eukaryota</taxon>
        <taxon>Viridiplantae</taxon>
        <taxon>Streptophyta</taxon>
        <taxon>Embryophyta</taxon>
        <taxon>Tracheophyta</taxon>
        <taxon>Spermatophyta</taxon>
        <taxon>Magnoliopsida</taxon>
        <taxon>eudicotyledons</taxon>
        <taxon>Gunneridae</taxon>
        <taxon>Pentapetalae</taxon>
        <taxon>rosids</taxon>
        <taxon>fabids</taxon>
        <taxon>Fabales</taxon>
        <taxon>Fabaceae</taxon>
        <taxon>Papilionoideae</taxon>
        <taxon>50 kb inversion clade</taxon>
        <taxon>NPAAA clade</taxon>
        <taxon>indigoferoid/millettioid clade</taxon>
        <taxon>Phaseoleae</taxon>
        <taxon>Mucuna</taxon>
    </lineage>
</organism>
<proteinExistence type="predicted"/>
<dbReference type="Proteomes" id="UP000257109">
    <property type="component" value="Unassembled WGS sequence"/>
</dbReference>
<protein>
    <recommendedName>
        <fullName evidence="3">Copia protein</fullName>
    </recommendedName>
</protein>
<dbReference type="CDD" id="cd09272">
    <property type="entry name" value="RNase_HI_RT_Ty1"/>
    <property type="match status" value="1"/>
</dbReference>
<keyword evidence="2" id="KW-1185">Reference proteome</keyword>
<gene>
    <name evidence="1" type="ORF">CR513_37704</name>
</gene>
<accession>A0A371FTV2</accession>
<evidence type="ECO:0008006" key="3">
    <source>
        <dbReference type="Google" id="ProtNLM"/>
    </source>
</evidence>
<dbReference type="AlphaFoldDB" id="A0A371FTV2"/>
<reference evidence="1" key="1">
    <citation type="submission" date="2018-05" db="EMBL/GenBank/DDBJ databases">
        <title>Draft genome of Mucuna pruriens seed.</title>
        <authorList>
            <person name="Nnadi N.E."/>
            <person name="Vos R."/>
            <person name="Hasami M.H."/>
            <person name="Devisetty U.K."/>
            <person name="Aguiy J.C."/>
        </authorList>
    </citation>
    <scope>NUCLEOTIDE SEQUENCE [LARGE SCALE GENOMIC DNA]</scope>
    <source>
        <strain evidence="1">JCA_2017</strain>
    </source>
</reference>
<evidence type="ECO:0000313" key="1">
    <source>
        <dbReference type="EMBL" id="RDX81590.1"/>
    </source>
</evidence>
<sequence>MCKANSMAYIWVIERGRIFKFLHGLNFEYDPIRVQILGKEKIPSLFEKLTMRRTIGVAKEQGGLYYLQHTKIDNVVVHELMCMNTPQQNGVVEKKNHHFLEVVKAFLFQMSIPNGESYLEVELVIESLPFPTQDVIESLPFPTQDVQVQVQEVMKPTRVPKQVQLSEPENLQQFDAKNVFLHGDPEEEVYMEIPLTHNEKNKICVVKKALYRLKQSPRALFGRFAKVMISLGNSIAHNPVQHDKTKHIEIDKHFIKEKLDSGLIVTTHVPTGLQVADSKGDSPQVSWKLDKNYGSCSRQEKRVNIHKVHSTNLFNVKSHGQRVKEDFKDIETPAIGGPMIRGRLKITQEKVYQKVDFNPIHTLSAPKSHLKVTSCKGQGKGHFLQSPPCYGTFQGYGLCVLQAPLVVLTMPPPYLRFGVGQHERISKFFGMPPRVAYIVWMVPHDVGFNK</sequence>
<dbReference type="OrthoDB" id="1750639at2759"/>
<feature type="non-terminal residue" evidence="1">
    <location>
        <position position="1"/>
    </location>
</feature>